<feature type="domain" description="Glycan binding protein Y3-like" evidence="2">
    <location>
        <begin position="46"/>
        <end position="116"/>
    </location>
</feature>
<evidence type="ECO:0000313" key="4">
    <source>
        <dbReference type="Proteomes" id="UP000234585"/>
    </source>
</evidence>
<feature type="chain" id="PRO_5014186689" description="Glycan binding protein Y3-like domain-containing protein" evidence="1">
    <location>
        <begin position="22"/>
        <end position="122"/>
    </location>
</feature>
<protein>
    <recommendedName>
        <fullName evidence="2">Glycan binding protein Y3-like domain-containing protein</fullName>
    </recommendedName>
</protein>
<dbReference type="RefSeq" id="XP_024668987.1">
    <property type="nucleotide sequence ID" value="XM_024817951.1"/>
</dbReference>
<accession>A0A2I2F2V1</accession>
<name>A0A2I2F2V1_ASPCN</name>
<sequence>MHFKGLSVLSVALALPNIALSKPSCENNLEWPWYEPDGRSAAAHGIDKWCNNIAPSRFNAEQEVKICLEVDHEVKNLNLWFKNTNKHKADLSIDYCKSLLKKIVDSCLGAGYDNTNSGWYGR</sequence>
<feature type="signal peptide" evidence="1">
    <location>
        <begin position="1"/>
        <end position="21"/>
    </location>
</feature>
<dbReference type="InterPro" id="IPR054443">
    <property type="entry name" value="Y3-like_dom"/>
</dbReference>
<evidence type="ECO:0000313" key="3">
    <source>
        <dbReference type="EMBL" id="PLB34975.1"/>
    </source>
</evidence>
<dbReference type="OrthoDB" id="4414337at2759"/>
<dbReference type="Pfam" id="PF22803">
    <property type="entry name" value="GBD_Y3"/>
    <property type="match status" value="1"/>
</dbReference>
<gene>
    <name evidence="3" type="ORF">BDW47DRAFT_133883</name>
</gene>
<dbReference type="GeneID" id="36525111"/>
<dbReference type="EMBL" id="KZ559169">
    <property type="protein sequence ID" value="PLB34975.1"/>
    <property type="molecule type" value="Genomic_DNA"/>
</dbReference>
<proteinExistence type="predicted"/>
<organism evidence="3 4">
    <name type="scientific">Aspergillus candidus</name>
    <dbReference type="NCBI Taxonomy" id="41067"/>
    <lineage>
        <taxon>Eukaryota</taxon>
        <taxon>Fungi</taxon>
        <taxon>Dikarya</taxon>
        <taxon>Ascomycota</taxon>
        <taxon>Pezizomycotina</taxon>
        <taxon>Eurotiomycetes</taxon>
        <taxon>Eurotiomycetidae</taxon>
        <taxon>Eurotiales</taxon>
        <taxon>Aspergillaceae</taxon>
        <taxon>Aspergillus</taxon>
        <taxon>Aspergillus subgen. Circumdati</taxon>
    </lineage>
</organism>
<dbReference type="Proteomes" id="UP000234585">
    <property type="component" value="Unassembled WGS sequence"/>
</dbReference>
<reference evidence="3 4" key="1">
    <citation type="submission" date="2017-12" db="EMBL/GenBank/DDBJ databases">
        <authorList>
            <consortium name="DOE Joint Genome Institute"/>
            <person name="Haridas S."/>
            <person name="Kjaerbolling I."/>
            <person name="Vesth T.C."/>
            <person name="Frisvad J.C."/>
            <person name="Nybo J.L."/>
            <person name="Theobald S."/>
            <person name="Kuo A."/>
            <person name="Bowyer P."/>
            <person name="Matsuda Y."/>
            <person name="Mondo S."/>
            <person name="Lyhne E.K."/>
            <person name="Kogle M.E."/>
            <person name="Clum A."/>
            <person name="Lipzen A."/>
            <person name="Salamov A."/>
            <person name="Ngan C.Y."/>
            <person name="Daum C."/>
            <person name="Chiniquy J."/>
            <person name="Barry K."/>
            <person name="LaButti K."/>
            <person name="Simmons B.A."/>
            <person name="Magnuson J.K."/>
            <person name="Mortensen U.H."/>
            <person name="Larsen T.O."/>
            <person name="Grigoriev I.V."/>
            <person name="Baker S.E."/>
            <person name="Andersen M.R."/>
            <person name="Nordberg H.P."/>
            <person name="Cantor M.N."/>
            <person name="Hua S.X."/>
        </authorList>
    </citation>
    <scope>NUCLEOTIDE SEQUENCE [LARGE SCALE GENOMIC DNA]</scope>
    <source>
        <strain evidence="3 4">CBS 102.13</strain>
    </source>
</reference>
<keyword evidence="4" id="KW-1185">Reference proteome</keyword>
<evidence type="ECO:0000259" key="2">
    <source>
        <dbReference type="Pfam" id="PF22803"/>
    </source>
</evidence>
<keyword evidence="1" id="KW-0732">Signal</keyword>
<evidence type="ECO:0000256" key="1">
    <source>
        <dbReference type="SAM" id="SignalP"/>
    </source>
</evidence>
<dbReference type="AlphaFoldDB" id="A0A2I2F2V1"/>